<dbReference type="EMBL" id="CP000301">
    <property type="protein sequence ID" value="ABD89740.1"/>
    <property type="molecule type" value="Genomic_DNA"/>
</dbReference>
<evidence type="ECO:0000313" key="3">
    <source>
        <dbReference type="EMBL" id="ABD89740.1"/>
    </source>
</evidence>
<evidence type="ECO:0000256" key="2">
    <source>
        <dbReference type="ARBA" id="ARBA00023002"/>
    </source>
</evidence>
<dbReference type="PROSITE" id="PS00061">
    <property type="entry name" value="ADH_SHORT"/>
    <property type="match status" value="1"/>
</dbReference>
<name>Q20YP6_RHOPB</name>
<keyword evidence="2" id="KW-0560">Oxidoreductase</keyword>
<dbReference type="AlphaFoldDB" id="Q20YP6"/>
<dbReference type="InterPro" id="IPR020904">
    <property type="entry name" value="Sc_DH/Rdtase_CS"/>
</dbReference>
<dbReference type="PANTHER" id="PTHR44196:SF1">
    <property type="entry name" value="DEHYDROGENASE_REDUCTASE SDR FAMILY MEMBER 7B"/>
    <property type="match status" value="1"/>
</dbReference>
<dbReference type="PANTHER" id="PTHR44196">
    <property type="entry name" value="DEHYDROGENASE/REDUCTASE SDR FAMILY MEMBER 7B"/>
    <property type="match status" value="1"/>
</dbReference>
<comment type="similarity">
    <text evidence="1">Belongs to the short-chain dehydrogenases/reductases (SDR) family.</text>
</comment>
<proteinExistence type="inferred from homology"/>
<dbReference type="eggNOG" id="COG0300">
    <property type="taxonomic scope" value="Bacteria"/>
</dbReference>
<dbReference type="InterPro" id="IPR036291">
    <property type="entry name" value="NAD(P)-bd_dom_sf"/>
</dbReference>
<dbReference type="STRING" id="316056.RPC_4216"/>
<dbReference type="RefSeq" id="WP_011474621.1">
    <property type="nucleotide sequence ID" value="NC_007925.1"/>
</dbReference>
<dbReference type="HOGENOM" id="CLU_010194_2_1_5"/>
<dbReference type="Gene3D" id="3.40.50.720">
    <property type="entry name" value="NAD(P)-binding Rossmann-like Domain"/>
    <property type="match status" value="1"/>
</dbReference>
<evidence type="ECO:0000256" key="1">
    <source>
        <dbReference type="ARBA" id="ARBA00006484"/>
    </source>
</evidence>
<dbReference type="KEGG" id="rpc:RPC_4216"/>
<sequence length="254" mass="27577">MSHNPSLASQNALIVGATSRLAQAIAVEYAQRRVAIELAGRDAGELARIAADLAIRHGATVRTQPFDALSNESIDALAAELLGRDALPSDLVFVIGYAENLEQSHRDVALAAQLLATNYAAIVRLLTQLMPRLESSRDHRIAFVGSVAGDRGRRTNFVYGAAKAALAAYAQGLRARLLPTGSQVLTIKLGYMDTRLAFGKTPGLITPQPRTVARSILAAMDRNAMVVYVPWYWRPIMTLLRLLPEAIFIRLPLP</sequence>
<reference evidence="3" key="1">
    <citation type="submission" date="2006-03" db="EMBL/GenBank/DDBJ databases">
        <title>Complete sequence of Rhodopseudomonas palustris BisB18.</title>
        <authorList>
            <consortium name="US DOE Joint Genome Institute"/>
            <person name="Copeland A."/>
            <person name="Lucas S."/>
            <person name="Lapidus A."/>
            <person name="Barry K."/>
            <person name="Detter J.C."/>
            <person name="Glavina del Rio T."/>
            <person name="Hammon N."/>
            <person name="Israni S."/>
            <person name="Dalin E."/>
            <person name="Tice H."/>
            <person name="Pitluck S."/>
            <person name="Chain P."/>
            <person name="Malfatti S."/>
            <person name="Shin M."/>
            <person name="Vergez L."/>
            <person name="Schmutz J."/>
            <person name="Larimer F."/>
            <person name="Land M."/>
            <person name="Hauser L."/>
            <person name="Pelletier D.A."/>
            <person name="Kyrpides N."/>
            <person name="Anderson I."/>
            <person name="Oda Y."/>
            <person name="Harwood C.S."/>
            <person name="Richardson P."/>
        </authorList>
    </citation>
    <scope>NUCLEOTIDE SEQUENCE [LARGE SCALE GENOMIC DNA]</scope>
    <source>
        <strain evidence="3">BisB18</strain>
    </source>
</reference>
<gene>
    <name evidence="3" type="ordered locus">RPC_4216</name>
</gene>
<dbReference type="GO" id="GO:0016020">
    <property type="term" value="C:membrane"/>
    <property type="evidence" value="ECO:0007669"/>
    <property type="project" value="TreeGrafter"/>
</dbReference>
<dbReference type="OrthoDB" id="335726at2"/>
<accession>Q20YP6</accession>
<organism evidence="3">
    <name type="scientific">Rhodopseudomonas palustris (strain BisB18)</name>
    <dbReference type="NCBI Taxonomy" id="316056"/>
    <lineage>
        <taxon>Bacteria</taxon>
        <taxon>Pseudomonadati</taxon>
        <taxon>Pseudomonadota</taxon>
        <taxon>Alphaproteobacteria</taxon>
        <taxon>Hyphomicrobiales</taxon>
        <taxon>Nitrobacteraceae</taxon>
        <taxon>Rhodopseudomonas</taxon>
    </lineage>
</organism>
<dbReference type="SUPFAM" id="SSF51735">
    <property type="entry name" value="NAD(P)-binding Rossmann-fold domains"/>
    <property type="match status" value="1"/>
</dbReference>
<dbReference type="InterPro" id="IPR002347">
    <property type="entry name" value="SDR_fam"/>
</dbReference>
<dbReference type="Pfam" id="PF00106">
    <property type="entry name" value="adh_short"/>
    <property type="match status" value="1"/>
</dbReference>
<dbReference type="GO" id="GO:0016491">
    <property type="term" value="F:oxidoreductase activity"/>
    <property type="evidence" value="ECO:0007669"/>
    <property type="project" value="UniProtKB-KW"/>
</dbReference>
<protein>
    <submittedName>
        <fullName evidence="3">Short-chain dehydrogenase/reductase SDR</fullName>
    </submittedName>
</protein>